<sequence>MAGRMNAFRLCLPALAMSTGRRARGFPGSSEDCRWGWNCFSCFSAMRPHHDLGARTLDRMSQGTTLTRRSVHGLGSFFSTKEINMSLKLALTGYASMTATDVANAHGKLVELLDSADTPFDGATLDLSLRLARRMPRAPPRVRLAFALRMLQRARAYNVSLNWRVMMHFLALAQHTPRKVNMILALNRMIELQFSQREDQMPSQLLSFTDEIDHDIPTGHDSAPDVSTFYALVKFFMRRRKTEAAVETWKKHRMTALAAVAPTDLVENVLSQGIWICVITCDDVEAKWIARQYKKLGITPDTYALHLLVSACIRASDFAAARAHMRHICRLGYVLHERQLREYVQASMSAVTAKQPLDDRLFRLSEILTSTKFLCSAERNRLRLLRAYFHALYASVLEGRLTAREKEAGACAQLVFDHWKIDDNILASYMTYLACQAGRLDVALRVVQECHFEALCADSTQEGVHESGLLYAFAYEALIEQSVKEDRVSSLLALVFGGDIGDALNAKCASYLTTNFIRSFGRLGRLDICSQLFDAFSHKHVAHASVTNAYMSVLSAVERFEEAVCLFRALQISKGSGLSAADDVSYSVLGKVILDAMRARNGGGHADSALLPIHVVNEMLAYMEDYLRCVDLEVKSEKSANTVDLSTQNFEADELHTDGATDSDAGMMRPFEIPPDRRVKRARTVEEIRNKVTLIRKRLVVARIVTSRRSADEKEDIVLANAPCQSAAFDQNNGTVRTVLRTPGVHGHELESMKQRLGSAYSGDGQTADQIRERLAAARIARSRCNRKVPNTRAAGQPRKSSSDVM</sequence>
<name>A0A5J4YHG3_PORPP</name>
<dbReference type="AlphaFoldDB" id="A0A5J4YHG3"/>
<reference evidence="3" key="1">
    <citation type="journal article" date="2019" name="Nat. Commun.">
        <title>Expansion of phycobilisome linker gene families in mesophilic red algae.</title>
        <authorList>
            <person name="Lee J."/>
            <person name="Kim D."/>
            <person name="Bhattacharya D."/>
            <person name="Yoon H.S."/>
        </authorList>
    </citation>
    <scope>NUCLEOTIDE SEQUENCE [LARGE SCALE GENOMIC DNA]</scope>
    <source>
        <strain evidence="3">CCMP 1328</strain>
    </source>
</reference>
<dbReference type="EMBL" id="VRMN01000018">
    <property type="protein sequence ID" value="KAA8490859.1"/>
    <property type="molecule type" value="Genomic_DNA"/>
</dbReference>
<evidence type="ECO:0008006" key="4">
    <source>
        <dbReference type="Google" id="ProtNLM"/>
    </source>
</evidence>
<accession>A0A5J4YHG3</accession>
<dbReference type="Gene3D" id="1.25.40.10">
    <property type="entry name" value="Tetratricopeptide repeat domain"/>
    <property type="match status" value="1"/>
</dbReference>
<evidence type="ECO:0000313" key="3">
    <source>
        <dbReference type="Proteomes" id="UP000324585"/>
    </source>
</evidence>
<feature type="region of interest" description="Disordered" evidence="1">
    <location>
        <begin position="784"/>
        <end position="806"/>
    </location>
</feature>
<evidence type="ECO:0000256" key="1">
    <source>
        <dbReference type="SAM" id="MobiDB-lite"/>
    </source>
</evidence>
<gene>
    <name evidence="2" type="ORF">FVE85_1306</name>
</gene>
<dbReference type="Proteomes" id="UP000324585">
    <property type="component" value="Unassembled WGS sequence"/>
</dbReference>
<dbReference type="PANTHER" id="PTHR47938:SF35">
    <property type="entry name" value="PENTATRICOPEPTIDE REPEAT-CONTAINING PROTEIN 4, MITOCHONDRIAL-RELATED"/>
    <property type="match status" value="1"/>
</dbReference>
<organism evidence="2 3">
    <name type="scientific">Porphyridium purpureum</name>
    <name type="common">Red alga</name>
    <name type="synonym">Porphyridium cruentum</name>
    <dbReference type="NCBI Taxonomy" id="35688"/>
    <lineage>
        <taxon>Eukaryota</taxon>
        <taxon>Rhodophyta</taxon>
        <taxon>Bangiophyceae</taxon>
        <taxon>Porphyridiales</taxon>
        <taxon>Porphyridiaceae</taxon>
        <taxon>Porphyridium</taxon>
    </lineage>
</organism>
<protein>
    <recommendedName>
        <fullName evidence="4">Pentatricopeptide repeat-containing protein</fullName>
    </recommendedName>
</protein>
<dbReference type="InterPro" id="IPR011990">
    <property type="entry name" value="TPR-like_helical_dom_sf"/>
</dbReference>
<dbReference type="PANTHER" id="PTHR47938">
    <property type="entry name" value="RESPIRATORY COMPLEX I CHAPERONE (CIA84), PUTATIVE (AFU_ORTHOLOGUE AFUA_2G06020)-RELATED"/>
    <property type="match status" value="1"/>
</dbReference>
<evidence type="ECO:0000313" key="2">
    <source>
        <dbReference type="EMBL" id="KAA8490859.1"/>
    </source>
</evidence>
<dbReference type="GO" id="GO:0003729">
    <property type="term" value="F:mRNA binding"/>
    <property type="evidence" value="ECO:0007669"/>
    <property type="project" value="TreeGrafter"/>
</dbReference>
<proteinExistence type="predicted"/>
<comment type="caution">
    <text evidence="2">The sequence shown here is derived from an EMBL/GenBank/DDBJ whole genome shotgun (WGS) entry which is preliminary data.</text>
</comment>
<keyword evidence="3" id="KW-1185">Reference proteome</keyword>